<name>A0ABT3BUC9_9PSED</name>
<dbReference type="EMBL" id="JAOXML010000004">
    <property type="protein sequence ID" value="MCV4376462.1"/>
    <property type="molecule type" value="Genomic_DNA"/>
</dbReference>
<proteinExistence type="predicted"/>
<comment type="caution">
    <text evidence="1">The sequence shown here is derived from an EMBL/GenBank/DDBJ whole genome shotgun (WGS) entry which is preliminary data.</text>
</comment>
<dbReference type="Proteomes" id="UP001207294">
    <property type="component" value="Unassembled WGS sequence"/>
</dbReference>
<dbReference type="RefSeq" id="WP_263943047.1">
    <property type="nucleotide sequence ID" value="NZ_JAOXMH010000001.1"/>
</dbReference>
<keyword evidence="2" id="KW-1185">Reference proteome</keyword>
<evidence type="ECO:0000313" key="2">
    <source>
        <dbReference type="Proteomes" id="UP001207294"/>
    </source>
</evidence>
<organism evidence="1 2">
    <name type="scientific">Pseudomonas capsici</name>
    <dbReference type="NCBI Taxonomy" id="2810614"/>
    <lineage>
        <taxon>Bacteria</taxon>
        <taxon>Pseudomonadati</taxon>
        <taxon>Pseudomonadota</taxon>
        <taxon>Gammaproteobacteria</taxon>
        <taxon>Pseudomonadales</taxon>
        <taxon>Pseudomonadaceae</taxon>
        <taxon>Pseudomonas</taxon>
    </lineage>
</organism>
<protein>
    <submittedName>
        <fullName evidence="1">Uncharacterized protein</fullName>
    </submittedName>
</protein>
<reference evidence="1 2" key="1">
    <citation type="submission" date="2022-10" db="EMBL/GenBank/DDBJ databases">
        <title>Characterization of Pseudomonas capsici strains from pepper and tomato in Georgia.</title>
        <authorList>
            <person name="Zhao M."/>
            <person name="Dutta B."/>
        </authorList>
    </citation>
    <scope>NUCLEOTIDE SEQUENCE [LARGE SCALE GENOMIC DNA]</scope>
    <source>
        <strain evidence="1 2">Pc20-5</strain>
    </source>
</reference>
<sequence length="297" mass="32549">MPKISSFFHGSSSTQHYDATVQNHESDKTVHKTVRPDKLGLHNYQGKTVTVTSGTLNALADATWANRVAKSVISSGSGNQRTDIIESGGESWARLHLANQKYPAGGTAAQLKRAQKFQGGNCSIHASIAIAALQSRGVDAPINRVRMKLPDGNSHEFVLLGDPRVPKYGERNTVVVDPWPSYPSACTLDQAVLHDATKNTHAPITQLMNNYRHEIYHASVSTQDAQRLTKIEVLGTVALEKKLEKMKLPPLGSQELVNHALADNSYGQFDVRVATDPSTRYRDESGAIVRTFDPLMR</sequence>
<gene>
    <name evidence="1" type="ORF">OH718_07610</name>
</gene>
<accession>A0ABT3BUC9</accession>
<evidence type="ECO:0000313" key="1">
    <source>
        <dbReference type="EMBL" id="MCV4376462.1"/>
    </source>
</evidence>